<feature type="signal peptide" evidence="5">
    <location>
        <begin position="1"/>
        <end position="18"/>
    </location>
</feature>
<evidence type="ECO:0000256" key="4">
    <source>
        <dbReference type="PROSITE-ProRule" id="PRU00433"/>
    </source>
</evidence>
<keyword evidence="2 4" id="KW-0479">Metal-binding</keyword>
<dbReference type="InterPro" id="IPR051459">
    <property type="entry name" value="Cytochrome_c-type_DH"/>
</dbReference>
<dbReference type="SUPFAM" id="SSF46626">
    <property type="entry name" value="Cytochrome c"/>
    <property type="match status" value="1"/>
</dbReference>
<dbReference type="GO" id="GO:0009055">
    <property type="term" value="F:electron transfer activity"/>
    <property type="evidence" value="ECO:0007669"/>
    <property type="project" value="InterPro"/>
</dbReference>
<accession>A0AAT9GHW7</accession>
<dbReference type="Gene3D" id="1.10.760.10">
    <property type="entry name" value="Cytochrome c-like domain"/>
    <property type="match status" value="1"/>
</dbReference>
<dbReference type="AlphaFoldDB" id="A0AAT9GHW7"/>
<dbReference type="GO" id="GO:0046872">
    <property type="term" value="F:metal ion binding"/>
    <property type="evidence" value="ECO:0007669"/>
    <property type="project" value="UniProtKB-KW"/>
</dbReference>
<dbReference type="PROSITE" id="PS51007">
    <property type="entry name" value="CYTC"/>
    <property type="match status" value="1"/>
</dbReference>
<evidence type="ECO:0000256" key="2">
    <source>
        <dbReference type="ARBA" id="ARBA00022723"/>
    </source>
</evidence>
<dbReference type="InterPro" id="IPR036909">
    <property type="entry name" value="Cyt_c-like_dom_sf"/>
</dbReference>
<dbReference type="EMBL" id="AP029612">
    <property type="protein sequence ID" value="BFG70170.1"/>
    <property type="molecule type" value="Genomic_DNA"/>
</dbReference>
<dbReference type="RefSeq" id="WP_353550457.1">
    <property type="nucleotide sequence ID" value="NZ_AP029612.1"/>
</dbReference>
<evidence type="ECO:0000313" key="7">
    <source>
        <dbReference type="EMBL" id="BFG70170.1"/>
    </source>
</evidence>
<dbReference type="InterPro" id="IPR009056">
    <property type="entry name" value="Cyt_c-like_dom"/>
</dbReference>
<dbReference type="PANTHER" id="PTHR35008">
    <property type="entry name" value="BLL4482 PROTEIN-RELATED"/>
    <property type="match status" value="1"/>
</dbReference>
<feature type="domain" description="Cytochrome c" evidence="6">
    <location>
        <begin position="33"/>
        <end position="123"/>
    </location>
</feature>
<dbReference type="Pfam" id="PF00034">
    <property type="entry name" value="Cytochrom_C"/>
    <property type="match status" value="1"/>
</dbReference>
<organism evidence="7">
    <name type="scientific">Sediminibacterium sp. KACHI17</name>
    <dbReference type="NCBI Taxonomy" id="1751071"/>
    <lineage>
        <taxon>Bacteria</taxon>
        <taxon>Pseudomonadati</taxon>
        <taxon>Bacteroidota</taxon>
        <taxon>Chitinophagia</taxon>
        <taxon>Chitinophagales</taxon>
        <taxon>Chitinophagaceae</taxon>
        <taxon>Sediminibacterium</taxon>
    </lineage>
</organism>
<keyword evidence="5" id="KW-0732">Signal</keyword>
<dbReference type="PANTHER" id="PTHR35008:SF8">
    <property type="entry name" value="ALCOHOL DEHYDROGENASE CYTOCHROME C SUBUNIT"/>
    <property type="match status" value="1"/>
</dbReference>
<keyword evidence="3 4" id="KW-0408">Iron</keyword>
<name>A0AAT9GHW7_9BACT</name>
<evidence type="ECO:0000256" key="1">
    <source>
        <dbReference type="ARBA" id="ARBA00022617"/>
    </source>
</evidence>
<keyword evidence="1 4" id="KW-0349">Heme</keyword>
<protein>
    <recommendedName>
        <fullName evidence="6">Cytochrome c domain-containing protein</fullName>
    </recommendedName>
</protein>
<feature type="chain" id="PRO_5043400702" description="Cytochrome c domain-containing protein" evidence="5">
    <location>
        <begin position="19"/>
        <end position="143"/>
    </location>
</feature>
<reference evidence="7" key="1">
    <citation type="submission" date="2024-02" db="EMBL/GenBank/DDBJ databases">
        <title>Sediminibacterium planktonica sp. nov. and Sediminibacterium longus sp. nov., isolated from surface lake and river water.</title>
        <authorList>
            <person name="Watanabe K."/>
            <person name="Takemine S."/>
            <person name="Ishii Y."/>
            <person name="Ogata Y."/>
            <person name="Shindo C."/>
            <person name="Suda W."/>
        </authorList>
    </citation>
    <scope>NUCLEOTIDE SEQUENCE</scope>
    <source>
        <strain evidence="7">KACHI17</strain>
    </source>
</reference>
<evidence type="ECO:0000256" key="5">
    <source>
        <dbReference type="SAM" id="SignalP"/>
    </source>
</evidence>
<evidence type="ECO:0000259" key="6">
    <source>
        <dbReference type="PROSITE" id="PS51007"/>
    </source>
</evidence>
<dbReference type="GO" id="GO:0020037">
    <property type="term" value="F:heme binding"/>
    <property type="evidence" value="ECO:0007669"/>
    <property type="project" value="InterPro"/>
</dbReference>
<gene>
    <name evidence="7" type="ORF">KACHI17_10510</name>
</gene>
<evidence type="ECO:0000256" key="3">
    <source>
        <dbReference type="ARBA" id="ARBA00023004"/>
    </source>
</evidence>
<sequence length="143" mass="15758">MKYVCCLTLILVFGSAFISRPSLEVHQQPAVKASMDRGKTIYLQRCMACHQVDGSGVPRLNPPLDGASTVKGNDKLKLVRIIIKGMTDRVEIDGEYYDNNMSANPDLTDTQIADVLTYIRNNWSNKASVVTAAEVKAARAKIK</sequence>
<proteinExistence type="predicted"/>